<dbReference type="EMBL" id="PDNV01000007">
    <property type="protein sequence ID" value="PLC53584.1"/>
    <property type="molecule type" value="Genomic_DNA"/>
</dbReference>
<keyword evidence="1" id="KW-0813">Transport</keyword>
<keyword evidence="4" id="KW-0249">Electron transport</keyword>
<evidence type="ECO:0000256" key="7">
    <source>
        <dbReference type="SAM" id="SignalP"/>
    </source>
</evidence>
<evidence type="ECO:0000256" key="6">
    <source>
        <dbReference type="PROSITE-ProRule" id="PRU00433"/>
    </source>
</evidence>
<comment type="caution">
    <text evidence="9">The sequence shown here is derived from an EMBL/GenBank/DDBJ whole genome shotgun (WGS) entry which is preliminary data.</text>
</comment>
<reference evidence="9 10" key="1">
    <citation type="submission" date="2017-10" db="EMBL/GenBank/DDBJ databases">
        <title>Two draft genome sequences of Pusillimonas sp. strains isolated from a nitrate- and radionuclide-contaminated groundwater in Russia.</title>
        <authorList>
            <person name="Grouzdev D.S."/>
            <person name="Tourova T.P."/>
            <person name="Goeva M.A."/>
            <person name="Babich T.L."/>
            <person name="Sokolova D.S."/>
            <person name="Abdullin R."/>
            <person name="Poltaraus A.B."/>
            <person name="Toshchakov S.V."/>
            <person name="Nazina T.N."/>
        </authorList>
    </citation>
    <scope>NUCLEOTIDE SEQUENCE [LARGE SCALE GENOMIC DNA]</scope>
    <source>
        <strain evidence="9 10">JR1/69-2-13</strain>
    </source>
</reference>
<evidence type="ECO:0000256" key="1">
    <source>
        <dbReference type="ARBA" id="ARBA00022448"/>
    </source>
</evidence>
<keyword evidence="7" id="KW-0732">Signal</keyword>
<evidence type="ECO:0000256" key="3">
    <source>
        <dbReference type="ARBA" id="ARBA00022723"/>
    </source>
</evidence>
<dbReference type="PANTHER" id="PTHR33751">
    <property type="entry name" value="CBB3-TYPE CYTOCHROME C OXIDASE SUBUNIT FIXP"/>
    <property type="match status" value="1"/>
</dbReference>
<evidence type="ECO:0000313" key="10">
    <source>
        <dbReference type="Proteomes" id="UP000234328"/>
    </source>
</evidence>
<feature type="signal peptide" evidence="7">
    <location>
        <begin position="1"/>
        <end position="30"/>
    </location>
</feature>
<dbReference type="GO" id="GO:0009055">
    <property type="term" value="F:electron transfer activity"/>
    <property type="evidence" value="ECO:0007669"/>
    <property type="project" value="InterPro"/>
</dbReference>
<dbReference type="InterPro" id="IPR009056">
    <property type="entry name" value="Cyt_c-like_dom"/>
</dbReference>
<dbReference type="SUPFAM" id="SSF46626">
    <property type="entry name" value="Cytochrome c"/>
    <property type="match status" value="1"/>
</dbReference>
<proteinExistence type="predicted"/>
<keyword evidence="3 6" id="KW-0479">Metal-binding</keyword>
<dbReference type="GO" id="GO:0020037">
    <property type="term" value="F:heme binding"/>
    <property type="evidence" value="ECO:0007669"/>
    <property type="project" value="InterPro"/>
</dbReference>
<keyword evidence="5 6" id="KW-0408">Iron</keyword>
<evidence type="ECO:0000259" key="8">
    <source>
        <dbReference type="PROSITE" id="PS51007"/>
    </source>
</evidence>
<dbReference type="InterPro" id="IPR006311">
    <property type="entry name" value="TAT_signal"/>
</dbReference>
<dbReference type="Gene3D" id="1.10.760.10">
    <property type="entry name" value="Cytochrome c-like domain"/>
    <property type="match status" value="1"/>
</dbReference>
<accession>A0A2N4UEZ1</accession>
<dbReference type="PROSITE" id="PS51318">
    <property type="entry name" value="TAT"/>
    <property type="match status" value="1"/>
</dbReference>
<dbReference type="Proteomes" id="UP000234328">
    <property type="component" value="Unassembled WGS sequence"/>
</dbReference>
<dbReference type="InterPro" id="IPR050597">
    <property type="entry name" value="Cytochrome_c_Oxidase_Subunit"/>
</dbReference>
<gene>
    <name evidence="9" type="ORF">CR155_12220</name>
</gene>
<evidence type="ECO:0000256" key="5">
    <source>
        <dbReference type="ARBA" id="ARBA00023004"/>
    </source>
</evidence>
<dbReference type="OrthoDB" id="8526831at2"/>
<dbReference type="PROSITE" id="PS51007">
    <property type="entry name" value="CYTC"/>
    <property type="match status" value="1"/>
</dbReference>
<keyword evidence="2 6" id="KW-0349">Heme</keyword>
<dbReference type="AlphaFoldDB" id="A0A2N4UEZ1"/>
<evidence type="ECO:0000256" key="4">
    <source>
        <dbReference type="ARBA" id="ARBA00022982"/>
    </source>
</evidence>
<dbReference type="PANTHER" id="PTHR33751:SF9">
    <property type="entry name" value="CYTOCHROME C4"/>
    <property type="match status" value="1"/>
</dbReference>
<evidence type="ECO:0000256" key="2">
    <source>
        <dbReference type="ARBA" id="ARBA00022617"/>
    </source>
</evidence>
<evidence type="ECO:0000313" key="9">
    <source>
        <dbReference type="EMBL" id="PLC53584.1"/>
    </source>
</evidence>
<dbReference type="GO" id="GO:0046872">
    <property type="term" value="F:metal ion binding"/>
    <property type="evidence" value="ECO:0007669"/>
    <property type="project" value="UniProtKB-KW"/>
</dbReference>
<sequence length="120" mass="12521">MSMRTDYRVLRAAAAAAIAAGFTLLPAASAQSTFDVTVLAGACVNCHGTDGRSLGGIPSIAGRPESILASQLRAFKSDNPPTNTTIMNRLVKGFSDDELAALARHFSQTKTQPLSSKKGL</sequence>
<keyword evidence="10" id="KW-1185">Reference proteome</keyword>
<dbReference type="InterPro" id="IPR036909">
    <property type="entry name" value="Cyt_c-like_dom_sf"/>
</dbReference>
<feature type="chain" id="PRO_5014613338" description="Cytochrome c domain-containing protein" evidence="7">
    <location>
        <begin position="31"/>
        <end position="120"/>
    </location>
</feature>
<name>A0A2N4UEZ1_9BURK</name>
<organism evidence="9 10">
    <name type="scientific">Pollutimonas nitritireducens</name>
    <dbReference type="NCBI Taxonomy" id="2045209"/>
    <lineage>
        <taxon>Bacteria</taxon>
        <taxon>Pseudomonadati</taxon>
        <taxon>Pseudomonadota</taxon>
        <taxon>Betaproteobacteria</taxon>
        <taxon>Burkholderiales</taxon>
        <taxon>Alcaligenaceae</taxon>
        <taxon>Pollutimonas</taxon>
    </lineage>
</organism>
<feature type="domain" description="Cytochrome c" evidence="8">
    <location>
        <begin position="16"/>
        <end position="110"/>
    </location>
</feature>
<protein>
    <recommendedName>
        <fullName evidence="8">Cytochrome c domain-containing protein</fullName>
    </recommendedName>
</protein>